<evidence type="ECO:0000313" key="4">
    <source>
        <dbReference type="Proteomes" id="UP000032679"/>
    </source>
</evidence>
<dbReference type="EMBL" id="BALE01000038">
    <property type="protein sequence ID" value="GAN55115.1"/>
    <property type="molecule type" value="Genomic_DNA"/>
</dbReference>
<dbReference type="RefSeq" id="WP_048849963.1">
    <property type="nucleotide sequence ID" value="NZ_BALE01000038.1"/>
</dbReference>
<dbReference type="Proteomes" id="UP000032679">
    <property type="component" value="Unassembled WGS sequence"/>
</dbReference>
<gene>
    <name evidence="3" type="ORF">Tasa_038_096</name>
</gene>
<feature type="compositionally biased region" description="Basic and acidic residues" evidence="1">
    <location>
        <begin position="1"/>
        <end position="10"/>
    </location>
</feature>
<proteinExistence type="predicted"/>
<evidence type="ECO:0000256" key="1">
    <source>
        <dbReference type="SAM" id="MobiDB-lite"/>
    </source>
</evidence>
<organism evidence="3 4">
    <name type="scientific">Tanticharoenia sakaeratensis NBRC 103193</name>
    <dbReference type="NCBI Taxonomy" id="1231623"/>
    <lineage>
        <taxon>Bacteria</taxon>
        <taxon>Pseudomonadati</taxon>
        <taxon>Pseudomonadota</taxon>
        <taxon>Alphaproteobacteria</taxon>
        <taxon>Acetobacterales</taxon>
        <taxon>Acetobacteraceae</taxon>
        <taxon>Tanticharoenia</taxon>
    </lineage>
</organism>
<keyword evidence="2" id="KW-1133">Transmembrane helix</keyword>
<comment type="caution">
    <text evidence="3">The sequence shown here is derived from an EMBL/GenBank/DDBJ whole genome shotgun (WGS) entry which is preliminary data.</text>
</comment>
<feature type="transmembrane region" description="Helical" evidence="2">
    <location>
        <begin position="91"/>
        <end position="118"/>
    </location>
</feature>
<feature type="compositionally biased region" description="Polar residues" evidence="1">
    <location>
        <begin position="23"/>
        <end position="33"/>
    </location>
</feature>
<dbReference type="OrthoDB" id="8481760at2"/>
<feature type="transmembrane region" description="Helical" evidence="2">
    <location>
        <begin position="59"/>
        <end position="85"/>
    </location>
</feature>
<sequence>MFSGQRDDARSFPSRDAVRATPISLSSESATKQRQLDRSEQEIVELDGRQRFFSLRDTWSRWIIVWISTSILTNVALTFMVGFGILDFQKYGWFINAVTVESFIQVVGLGYVAVRFLFSRG</sequence>
<protein>
    <submittedName>
        <fullName evidence="3">Uncharacterized protein</fullName>
    </submittedName>
</protein>
<evidence type="ECO:0000256" key="2">
    <source>
        <dbReference type="SAM" id="Phobius"/>
    </source>
</evidence>
<reference evidence="3 4" key="1">
    <citation type="submission" date="2012-10" db="EMBL/GenBank/DDBJ databases">
        <title>Genome sequencing of Tanticharoenia sakaeratensis NBRC 103193.</title>
        <authorList>
            <person name="Azuma Y."/>
            <person name="Hadano H."/>
            <person name="Hirakawa H."/>
            <person name="Matsushita K."/>
        </authorList>
    </citation>
    <scope>NUCLEOTIDE SEQUENCE [LARGE SCALE GENOMIC DNA]</scope>
    <source>
        <strain evidence="3 4">NBRC 103193</strain>
    </source>
</reference>
<accession>A0A0D6MNX5</accession>
<name>A0A0D6MNX5_9PROT</name>
<keyword evidence="4" id="KW-1185">Reference proteome</keyword>
<evidence type="ECO:0000313" key="3">
    <source>
        <dbReference type="EMBL" id="GAN55115.1"/>
    </source>
</evidence>
<dbReference type="STRING" id="1231623.Tasa_038_096"/>
<keyword evidence="2" id="KW-0472">Membrane</keyword>
<keyword evidence="2" id="KW-0812">Transmembrane</keyword>
<dbReference type="AlphaFoldDB" id="A0A0D6MNX5"/>
<feature type="region of interest" description="Disordered" evidence="1">
    <location>
        <begin position="1"/>
        <end position="37"/>
    </location>
</feature>